<dbReference type="KEGG" id="smao:CAG99_24175"/>
<protein>
    <recommendedName>
        <fullName evidence="1">DUF397 domain-containing protein</fullName>
    </recommendedName>
</protein>
<dbReference type="Pfam" id="PF04149">
    <property type="entry name" value="DUF397"/>
    <property type="match status" value="1"/>
</dbReference>
<feature type="domain" description="DUF397" evidence="1">
    <location>
        <begin position="36"/>
        <end position="89"/>
    </location>
</feature>
<reference evidence="2 3" key="1">
    <citation type="submission" date="2017-05" db="EMBL/GenBank/DDBJ databases">
        <title>Complete genome sequence of Streptomyces sp. SCSIO 03032 revealed the diverse biosynthetic pathways for its bioactive secondary metabolites.</title>
        <authorList>
            <person name="Ma L."/>
            <person name="Zhu Y."/>
            <person name="Zhang W."/>
            <person name="Zhang G."/>
            <person name="Tian X."/>
            <person name="Zhang S."/>
            <person name="Zhang C."/>
        </authorList>
    </citation>
    <scope>NUCLEOTIDE SEQUENCE [LARGE SCALE GENOMIC DNA]</scope>
    <source>
        <strain evidence="2 3">SCSIO 03032</strain>
    </source>
</reference>
<sequence length="98" mass="10429">MVIRGSDALVGANWRTSSYSNDQGGDCVQGACLTEDWFTSRHSNDQGGNCVQGARLTGRAMAVRDSKAPDEATVVFPEHAWTGFVTSLKASPFSSSSK</sequence>
<dbReference type="AlphaFoldDB" id="A0A1W7D358"/>
<gene>
    <name evidence="2" type="ORF">CAG99_24175</name>
</gene>
<dbReference type="EMBL" id="CP021121">
    <property type="protein sequence ID" value="ARQ71513.1"/>
    <property type="molecule type" value="Genomic_DNA"/>
</dbReference>
<name>A0A1W7D358_9ACTN</name>
<accession>A0A1W7D358</accession>
<dbReference type="InterPro" id="IPR007278">
    <property type="entry name" value="DUF397"/>
</dbReference>
<evidence type="ECO:0000313" key="2">
    <source>
        <dbReference type="EMBL" id="ARQ71513.1"/>
    </source>
</evidence>
<dbReference type="Proteomes" id="UP000194218">
    <property type="component" value="Chromosome"/>
</dbReference>
<keyword evidence="3" id="KW-1185">Reference proteome</keyword>
<dbReference type="OrthoDB" id="4570646at2"/>
<dbReference type="RefSeq" id="WP_086161354.1">
    <property type="nucleotide sequence ID" value="NZ_CP021121.1"/>
</dbReference>
<organism evidence="2 3">
    <name type="scientific">Streptomyces marincola</name>
    <dbReference type="NCBI Taxonomy" id="2878388"/>
    <lineage>
        <taxon>Bacteria</taxon>
        <taxon>Bacillati</taxon>
        <taxon>Actinomycetota</taxon>
        <taxon>Actinomycetes</taxon>
        <taxon>Kitasatosporales</taxon>
        <taxon>Streptomycetaceae</taxon>
        <taxon>Streptomyces</taxon>
    </lineage>
</organism>
<proteinExistence type="predicted"/>
<evidence type="ECO:0000313" key="3">
    <source>
        <dbReference type="Proteomes" id="UP000194218"/>
    </source>
</evidence>
<evidence type="ECO:0000259" key="1">
    <source>
        <dbReference type="Pfam" id="PF04149"/>
    </source>
</evidence>